<feature type="domain" description="RNase III" evidence="8">
    <location>
        <begin position="1166"/>
        <end position="1298"/>
    </location>
</feature>
<evidence type="ECO:0000256" key="6">
    <source>
        <dbReference type="SAM" id="MobiDB-lite"/>
    </source>
</evidence>
<dbReference type="Pfam" id="PF26050">
    <property type="entry name" value="Helical_CED_Drosha"/>
    <property type="match status" value="1"/>
</dbReference>
<feature type="region of interest" description="Disordered" evidence="6">
    <location>
        <begin position="375"/>
        <end position="396"/>
    </location>
</feature>
<keyword evidence="4 5" id="KW-0694">RNA-binding</keyword>
<dbReference type="InterPro" id="IPR058938">
    <property type="entry name" value="Helical_CED_Drosha"/>
</dbReference>
<feature type="compositionally biased region" description="Basic and acidic residues" evidence="6">
    <location>
        <begin position="1480"/>
        <end position="1502"/>
    </location>
</feature>
<feature type="region of interest" description="Disordered" evidence="6">
    <location>
        <begin position="1106"/>
        <end position="1126"/>
    </location>
</feature>
<dbReference type="EMBL" id="KL597098">
    <property type="protein sequence ID" value="KER20066.1"/>
    <property type="molecule type" value="Genomic_DNA"/>
</dbReference>
<dbReference type="InterPro" id="IPR014720">
    <property type="entry name" value="dsRBD_dom"/>
</dbReference>
<feature type="compositionally biased region" description="Acidic residues" evidence="6">
    <location>
        <begin position="1534"/>
        <end position="1544"/>
    </location>
</feature>
<evidence type="ECO:0000256" key="4">
    <source>
        <dbReference type="ARBA" id="ARBA00022884"/>
    </source>
</evidence>
<dbReference type="PROSITE" id="PS50137">
    <property type="entry name" value="DS_RBD"/>
    <property type="match status" value="1"/>
</dbReference>
<dbReference type="KEGG" id="ovi:T265_11305"/>
<proteinExistence type="predicted"/>
<dbReference type="Gene3D" id="1.10.1520.10">
    <property type="entry name" value="Ribonuclease III domain"/>
    <property type="match status" value="3"/>
</dbReference>
<keyword evidence="1" id="KW-0540">Nuclease</keyword>
<evidence type="ECO:0008006" key="11">
    <source>
        <dbReference type="Google" id="ProtNLM"/>
    </source>
</evidence>
<dbReference type="Gene3D" id="3.30.160.20">
    <property type="match status" value="1"/>
</dbReference>
<dbReference type="InterPro" id="IPR044442">
    <property type="entry name" value="RNAse_III_DSRM__animal"/>
</dbReference>
<evidence type="ECO:0000313" key="9">
    <source>
        <dbReference type="EMBL" id="KER20066.1"/>
    </source>
</evidence>
<dbReference type="GO" id="GO:0031054">
    <property type="term" value="P:pre-miRNA processing"/>
    <property type="evidence" value="ECO:0007669"/>
    <property type="project" value="InterPro"/>
</dbReference>
<dbReference type="STRING" id="6198.A0A074YZ46"/>
<sequence>MTSPTVPPDKQLIYITPSELSKLPTSTPVYVLKPEDTSGSVAGTTGVTSVVGSHFQNTNPVCTSANNSIYHPPVPTASTLPTAYSSFSNVPTILPNGAPFSGFNYYPPGLGVAPCQMQFPYFSPYSQTGQFMPCWYQPQLPNASSTRPILPGLVLPTLITSVPPPPLPPKTIPQFIPSQPPPTILPVALSGCPSENTRSSLPGSLSTTALYRKSSSRRLKTEPSKSADSPISHSKPTEPVRYSKLVCAPASEYFRYDEKLIFAKYCVIAHLSCPHYIQTGCYHATDLLVDLENRFFEEVVSRRARATAGQEERKPLVRHISHKSGGGWCSATSSRISKGQADLPFGMASNTDRLEQNDEWSVSSDTLDELSCDSEFVPDDGSPLPAKRPRLFGNSTELTDGTSVDCARRLNVKQKTCKNPRPEDGQTGDMSGGMGKRAQRSSKQIAGDHPIGQRSIRQQREVAYKLSHPSRLHPDIWHNEAQEFNDGPACSCQPKYRIGPLHNQYEGEERLPECAQESNNRDRLYHYRVLIIPTTNFVQACPTTIPFNGNDYVFEGFSLFLHYKLDSPPPCQLLRFNLLYDIFPIEEDFPELFTVRALDLITQYVFVELLELLDLSWRPLGITDGCPVVHLMPRFIRVVEPSPDLGDPQSSSKEPSCVGEILPINVVLQYLLQEALTPLVDMMELAVIRRYSSTEWSNYIAPLRGTLTTFPGKKPPAIRVDQMDRRSLAGEPSDGVLIYPLIVHMTFTPMKLSLTREPRYKCVLKNFMKLQYLMMNKPRITPDDRSELAHLASELEAMEHSGVHRREITVELSSEGFYRTGLRPDVSQHAINLVSLISHLRFHKSLESLEARLGYTFKNKSLLHLHLVLKVPELPEGNLDAYRQAIVQNQHLAELAVRLGIHKFLLYTHSVDFCYDSTFIYARSDAFEALMAAIALDAGLDEVDRIFGAVLFGDEPRIHRVWVKIPPHPLQSQCPDGDRSWAVNVPMLKKLPILEENLGISFKHLRVLARAMTIRKTGFNFYTLYVLLETILTASGTCGDNQRLEFLGDSLLKYVSTDYLFRHFPRHHEGHLSLLKNSLVNKYTQAAVCSELGLDQFVIRREDNSTTKTDCEGGEKGGKRSQQTQPLSSTALSKSSQAAIAAQNQNVKYRADLLEVWNSLTFYLIHSFLSGDNQRLEFLGDSLLKYVSTDYLFRHFPRHHEGHLSLLKNSLVNKYTQAAVCSELGLDQFVIRREDNSTTKTDCEGGEKGGKRSQQTQPLSSTALSKSSQAAIAAQNQNVKYRADLLEAFIGALFVDKDLTWVERFCQVCFWPRLVEFILKQEWNDAKSKLQQCCLTFRSLHEDPEIAHYKVLEHNGPTNQRTYLVGVYFRGQRLATGSGRSVQQAQMEAAKQALELHQDTFRQLDFQRSVISKRYKQPYIEKMLDHVQNWDERLVDYFVAAGNSNSEMASTKDSSLESDTIRCDADSCLRYPASPNLADYLEHKEKPPPSEKTCPKDSDHGQMKSPVEEISTATRKDHTSTEDVSRRLITADATSEDDGEEGEIKDDINDFDSCPSSNSEQNDMDFDSDDDHHSNGRRTTLPSGTLADLLRFRKST</sequence>
<dbReference type="Pfam" id="PF00035">
    <property type="entry name" value="dsrm"/>
    <property type="match status" value="1"/>
</dbReference>
<dbReference type="OrthoDB" id="67027at2759"/>
<keyword evidence="3" id="KW-0378">Hydrolase</keyword>
<feature type="domain" description="RNase III" evidence="8">
    <location>
        <begin position="867"/>
        <end position="939"/>
    </location>
</feature>
<dbReference type="PANTHER" id="PTHR11207:SF0">
    <property type="entry name" value="RIBONUCLEASE 3"/>
    <property type="match status" value="1"/>
</dbReference>
<protein>
    <recommendedName>
        <fullName evidence="11">RNase3 domain protein</fullName>
    </recommendedName>
</protein>
<feature type="region of interest" description="Disordered" evidence="6">
    <location>
        <begin position="1238"/>
        <end position="1258"/>
    </location>
</feature>
<evidence type="ECO:0000256" key="3">
    <source>
        <dbReference type="ARBA" id="ARBA00022801"/>
    </source>
</evidence>
<keyword evidence="2" id="KW-0255">Endonuclease</keyword>
<keyword evidence="10" id="KW-1185">Reference proteome</keyword>
<dbReference type="GO" id="GO:0003723">
    <property type="term" value="F:RNA binding"/>
    <property type="evidence" value="ECO:0007669"/>
    <property type="project" value="UniProtKB-UniRule"/>
</dbReference>
<evidence type="ECO:0000256" key="1">
    <source>
        <dbReference type="ARBA" id="ARBA00022722"/>
    </source>
</evidence>
<feature type="compositionally biased region" description="Basic and acidic residues" evidence="6">
    <location>
        <begin position="1106"/>
        <end position="1118"/>
    </location>
</feature>
<dbReference type="CTD" id="20325473"/>
<dbReference type="SMART" id="SM00358">
    <property type="entry name" value="DSRM"/>
    <property type="match status" value="1"/>
</dbReference>
<feature type="domain" description="DRBM" evidence="7">
    <location>
        <begin position="1325"/>
        <end position="1399"/>
    </location>
</feature>
<reference evidence="9 10" key="1">
    <citation type="submission" date="2013-11" db="EMBL/GenBank/DDBJ databases">
        <title>Opisthorchis viverrini - life in the bile duct.</title>
        <authorList>
            <person name="Young N.D."/>
            <person name="Nagarajan N."/>
            <person name="Lin S.J."/>
            <person name="Korhonen P.K."/>
            <person name="Jex A.R."/>
            <person name="Hall R.S."/>
            <person name="Safavi-Hemami H."/>
            <person name="Kaewkong W."/>
            <person name="Bertrand D."/>
            <person name="Gao S."/>
            <person name="Seet Q."/>
            <person name="Wongkham S."/>
            <person name="Teh B.T."/>
            <person name="Wongkham C."/>
            <person name="Intapan P.M."/>
            <person name="Maleewong W."/>
            <person name="Yang X."/>
            <person name="Hu M."/>
            <person name="Wang Z."/>
            <person name="Hofmann A."/>
            <person name="Sternberg P.W."/>
            <person name="Tan P."/>
            <person name="Wang J."/>
            <person name="Gasser R.B."/>
        </authorList>
    </citation>
    <scope>NUCLEOTIDE SEQUENCE [LARGE SCALE GENOMIC DNA]</scope>
</reference>
<feature type="region of interest" description="Disordered" evidence="6">
    <location>
        <begin position="414"/>
        <end position="456"/>
    </location>
</feature>
<feature type="domain" description="RNase III" evidence="8">
    <location>
        <begin position="991"/>
        <end position="1098"/>
    </location>
</feature>
<accession>A0A074YZ46</accession>
<dbReference type="InterPro" id="IPR000999">
    <property type="entry name" value="RNase_III_dom"/>
</dbReference>
<feature type="compositionally biased region" description="Basic and acidic residues" evidence="6">
    <location>
        <begin position="1238"/>
        <end position="1250"/>
    </location>
</feature>
<evidence type="ECO:0000256" key="5">
    <source>
        <dbReference type="PROSITE-ProRule" id="PRU00266"/>
    </source>
</evidence>
<organism evidence="9 10">
    <name type="scientific">Opisthorchis viverrini</name>
    <name type="common">Southeast Asian liver fluke</name>
    <dbReference type="NCBI Taxonomy" id="6198"/>
    <lineage>
        <taxon>Eukaryota</taxon>
        <taxon>Metazoa</taxon>
        <taxon>Spiralia</taxon>
        <taxon>Lophotrochozoa</taxon>
        <taxon>Platyhelminthes</taxon>
        <taxon>Trematoda</taxon>
        <taxon>Digenea</taxon>
        <taxon>Opisthorchiida</taxon>
        <taxon>Opisthorchiata</taxon>
        <taxon>Opisthorchiidae</taxon>
        <taxon>Opisthorchis</taxon>
    </lineage>
</organism>
<dbReference type="GO" id="GO:0004525">
    <property type="term" value="F:ribonuclease III activity"/>
    <property type="evidence" value="ECO:0007669"/>
    <property type="project" value="InterPro"/>
</dbReference>
<evidence type="ECO:0000259" key="8">
    <source>
        <dbReference type="PROSITE" id="PS50142"/>
    </source>
</evidence>
<dbReference type="Proteomes" id="UP000054324">
    <property type="component" value="Unassembled WGS sequence"/>
</dbReference>
<feature type="compositionally biased region" description="Basic and acidic residues" evidence="6">
    <location>
        <begin position="1514"/>
        <end position="1526"/>
    </location>
</feature>
<dbReference type="Pfam" id="PF00636">
    <property type="entry name" value="Ribonuclease_3"/>
    <property type="match status" value="3"/>
</dbReference>
<evidence type="ECO:0000259" key="7">
    <source>
        <dbReference type="PROSITE" id="PS50137"/>
    </source>
</evidence>
<evidence type="ECO:0000256" key="2">
    <source>
        <dbReference type="ARBA" id="ARBA00022759"/>
    </source>
</evidence>
<dbReference type="SMART" id="SM00535">
    <property type="entry name" value="RIBOc"/>
    <property type="match status" value="3"/>
</dbReference>
<dbReference type="CDD" id="cd00593">
    <property type="entry name" value="RIBOc"/>
    <property type="match status" value="3"/>
</dbReference>
<name>A0A074YZ46_OPIVI</name>
<dbReference type="PROSITE" id="PS00517">
    <property type="entry name" value="RNASE_3_1"/>
    <property type="match status" value="2"/>
</dbReference>
<dbReference type="PANTHER" id="PTHR11207">
    <property type="entry name" value="RIBONUCLEASE III"/>
    <property type="match status" value="1"/>
</dbReference>
<dbReference type="SUPFAM" id="SSF69065">
    <property type="entry name" value="RNase III domain-like"/>
    <property type="match status" value="3"/>
</dbReference>
<dbReference type="CDD" id="cd19877">
    <property type="entry name" value="DSRM_RNAse_III_meta_like"/>
    <property type="match status" value="1"/>
</dbReference>
<dbReference type="PROSITE" id="PS50142">
    <property type="entry name" value="RNASE_3_2"/>
    <property type="match status" value="3"/>
</dbReference>
<dbReference type="InterPro" id="IPR036389">
    <property type="entry name" value="RNase_III_sf"/>
</dbReference>
<feature type="region of interest" description="Disordered" evidence="6">
    <location>
        <begin position="211"/>
        <end position="236"/>
    </location>
</feature>
<dbReference type="GO" id="GO:0070877">
    <property type="term" value="C:microprocessor complex"/>
    <property type="evidence" value="ECO:0007669"/>
    <property type="project" value="TreeGrafter"/>
</dbReference>
<dbReference type="RefSeq" id="XP_009176193.1">
    <property type="nucleotide sequence ID" value="XM_009177929.1"/>
</dbReference>
<dbReference type="GO" id="GO:0031053">
    <property type="term" value="P:primary miRNA processing"/>
    <property type="evidence" value="ECO:0007669"/>
    <property type="project" value="TreeGrafter"/>
</dbReference>
<evidence type="ECO:0000313" key="10">
    <source>
        <dbReference type="Proteomes" id="UP000054324"/>
    </source>
</evidence>
<dbReference type="SUPFAM" id="SSF54768">
    <property type="entry name" value="dsRNA-binding domain-like"/>
    <property type="match status" value="1"/>
</dbReference>
<gene>
    <name evidence="9" type="ORF">T265_11305</name>
</gene>
<dbReference type="GeneID" id="20325473"/>
<feature type="region of interest" description="Disordered" evidence="6">
    <location>
        <begin position="1479"/>
        <end position="1596"/>
    </location>
</feature>